<reference evidence="1 2" key="1">
    <citation type="submission" date="2019-05" db="EMBL/GenBank/DDBJ databases">
        <title>Another draft genome of Portunus trituberculatus and its Hox gene families provides insights of decapod evolution.</title>
        <authorList>
            <person name="Jeong J.-H."/>
            <person name="Song I."/>
            <person name="Kim S."/>
            <person name="Choi T."/>
            <person name="Kim D."/>
            <person name="Ryu S."/>
            <person name="Kim W."/>
        </authorList>
    </citation>
    <scope>NUCLEOTIDE SEQUENCE [LARGE SCALE GENOMIC DNA]</scope>
    <source>
        <tissue evidence="1">Muscle</tissue>
    </source>
</reference>
<comment type="caution">
    <text evidence="1">The sequence shown here is derived from an EMBL/GenBank/DDBJ whole genome shotgun (WGS) entry which is preliminary data.</text>
</comment>
<dbReference type="AlphaFoldDB" id="A0A5B7FVX7"/>
<gene>
    <name evidence="1" type="ORF">E2C01_042237</name>
</gene>
<dbReference type="EMBL" id="VSRR010008294">
    <property type="protein sequence ID" value="MPC48464.1"/>
    <property type="molecule type" value="Genomic_DNA"/>
</dbReference>
<accession>A0A5B7FVX7</accession>
<keyword evidence="2" id="KW-1185">Reference proteome</keyword>
<proteinExistence type="predicted"/>
<protein>
    <submittedName>
        <fullName evidence="1">Uncharacterized protein</fullName>
    </submittedName>
</protein>
<name>A0A5B7FVX7_PORTR</name>
<evidence type="ECO:0000313" key="2">
    <source>
        <dbReference type="Proteomes" id="UP000324222"/>
    </source>
</evidence>
<evidence type="ECO:0000313" key="1">
    <source>
        <dbReference type="EMBL" id="MPC48464.1"/>
    </source>
</evidence>
<organism evidence="1 2">
    <name type="scientific">Portunus trituberculatus</name>
    <name type="common">Swimming crab</name>
    <name type="synonym">Neptunus trituberculatus</name>
    <dbReference type="NCBI Taxonomy" id="210409"/>
    <lineage>
        <taxon>Eukaryota</taxon>
        <taxon>Metazoa</taxon>
        <taxon>Ecdysozoa</taxon>
        <taxon>Arthropoda</taxon>
        <taxon>Crustacea</taxon>
        <taxon>Multicrustacea</taxon>
        <taxon>Malacostraca</taxon>
        <taxon>Eumalacostraca</taxon>
        <taxon>Eucarida</taxon>
        <taxon>Decapoda</taxon>
        <taxon>Pleocyemata</taxon>
        <taxon>Brachyura</taxon>
        <taxon>Eubrachyura</taxon>
        <taxon>Portunoidea</taxon>
        <taxon>Portunidae</taxon>
        <taxon>Portuninae</taxon>
        <taxon>Portunus</taxon>
    </lineage>
</organism>
<sequence>MSSVSEGSDPHGDLGSRTIQVFTPEFPGQTLAQLREEEGVGAHLEAKSMKEALLGGRWKAETCEGRVKL</sequence>
<dbReference type="Proteomes" id="UP000324222">
    <property type="component" value="Unassembled WGS sequence"/>
</dbReference>